<dbReference type="Pfam" id="PF06448">
    <property type="entry name" value="DUF1081"/>
    <property type="match status" value="1"/>
</dbReference>
<evidence type="ECO:0000256" key="2">
    <source>
        <dbReference type="ARBA" id="ARBA00022525"/>
    </source>
</evidence>
<dbReference type="GO" id="GO:0005576">
    <property type="term" value="C:extracellular region"/>
    <property type="evidence" value="ECO:0007669"/>
    <property type="project" value="UniProtKB-SubCell"/>
</dbReference>
<gene>
    <name evidence="6" type="ORF">TDIB3V08_LOCUS9624</name>
</gene>
<organism evidence="6">
    <name type="scientific">Timema douglasi</name>
    <name type="common">Walking stick</name>
    <dbReference type="NCBI Taxonomy" id="61478"/>
    <lineage>
        <taxon>Eukaryota</taxon>
        <taxon>Metazoa</taxon>
        <taxon>Ecdysozoa</taxon>
        <taxon>Arthropoda</taxon>
        <taxon>Hexapoda</taxon>
        <taxon>Insecta</taxon>
        <taxon>Pterygota</taxon>
        <taxon>Neoptera</taxon>
        <taxon>Polyneoptera</taxon>
        <taxon>Phasmatodea</taxon>
        <taxon>Timematodea</taxon>
        <taxon>Timematoidea</taxon>
        <taxon>Timematidae</taxon>
        <taxon>Timema</taxon>
    </lineage>
</organism>
<comment type="subcellular location">
    <subcellularLocation>
        <location evidence="1">Secreted</location>
    </subcellularLocation>
</comment>
<name>A0A7R8ZFE8_TIMDO</name>
<sequence length="4365" mass="486576">MGGKVDLEKLWTRGSMDVQGHILPSVAVEFSGLMSVDAFVSKAGIRSVSALHSNTYLDGKAELRDGKIADVKINVPRDKVNILEVTSKLFLVGGAPESQELVELRGVVEDKERMNACTPQTLSALTGMQLCGELSYRNASRFPDSPYFPLTGPFLLSVSADKTDVFDSYELSYRGVRELTKFKDQLTYQLSADTPGSRVDRKLKLRFFLDRANRAVKVNVMTPFFRLQTDAKLEDDTDGKGFDAHVRWNDDEVLDARGAVRTSVSGDMGRYQPSFSLTVMNRKLVDLTGRINFVAASKYSGDLNLSGLTKEPVLLSGDLNVDRERWELSASFQADPFNGSVHSSARFNDDSVSVKATAQYRLPGRKEQSVVFSAKRHRGLKGTLAQSSASLDIQMSAFPQYGVELSFDEQRSRDYLDRRAQLGLGGAQWRTGFQRRHKITEEHTELSTLVYLACPERGVDYKLDLLYQRLPSVLAAHALVNTPTKLWGSLNVTRAPSGQQDIKAELEVPWWTGSAKGRVSRPGPRRIEGVVEAGWTPRGGETRGVVLKGSLDDLSKARTAVFKGTLEVRGAVDASLDAGLSSRSGNMDLWVIGTREGDSFSGNITCYRDSRYSLTTSARVGPKTYFTKLVLLNEEGEKAIAVDLGLVRRLTLASKVLLVALSTRVDCSSRLTLASKVTPCSSRLTLASKITFKGEEKGLEFEMFWDKDSDLEKRVSFLARSDRDKRELFIEVPGDYARVEMSQLPGGVTGTLEWSGHKKVDSRLTWDSGPGSGGVLVKLSTPFAGLEAQTLGARYSLTNRQLVAEGEVSCQGKEARMEAHVTADRASPSVLHITGSLTVNSSFPLLPSVTVHLDHHDNNTRTRSVSTSLQFGHSQLMSEWTLSDATLEGNVSWSEKERRIVSVEVKSESGSRFHKLFRVITPDFEDSHLELINSKDGSHMKVDVAFIVFMAGMEVKGRVNETMEGVGRLQLFRTRTWAVNFTHNIKAGGLEEAITVSADNKTLYSLDLHGEVESFPDNMDLHLSLKGSGKAVKGNILRRQDDTCSKTAVYGVWNEATVRAEVVTRYQMEGESVFHNHEVVLSRTFLKNDKKAMIPGEVNFTHRFSAGTFLNWEHVVSLTSARVNATVQNKMSYIPGEELIARSYIGSHALNILAEYNYTNSAEGRGAVATFLCPWTNPIIANLVLSLNGSTVSPILMVRYGEDKELRVKGEVMFAVFEGVLRLEVASPFGRQLALDLAYSLADASVLAGASWGDARLETGAVYHVEDRTHKLNAYIETPFKNWEMLSMRGTIKLSDEIKIFMLSIDGEPGFLPLTLYGNLKMSSDQFEVATAFISQFDALKNLTLHFQYMFPGVLNRDLKLSILKEETLVELLGHYKFDEETIFKFGEAEFSLKTPFRSAETLGARLWYNFTETDAGLNVNKNGHKMEAALSSDGNNTFFKLNSPFKILRNVSVSVRRTFIVEKERTLNVVASYNGQAIELGGYLHSPDQNSVSASVEVRTPFEMFELVRFDYSFKGLHDYKKTATITLSKNNKRFDVTGTFSSANMSEVEFNLQVDTPFKDYENMITGASYSSLLSNDDKGFRTLGKANLYFELEGARKDIYIDFSLKNSSASVKVTTPFKCFENLSISVGFSFDNDTFLGNSKLNCNSHEIDANVRVTVNSLNSDVLVGATTSVQGLENVALHARYNLLEREKTASLNAQLNGNDLIDISISGFVESLEGRSVVSIQTYKKELEAISLIASYDFTDDFSVKLIHEKNGDRNELNARLTQSTDKHVLRVETPFRGYRDVVLTLKHDMGDTLSLGVTLQRDVAETVVDSLLAMNRSGILMILKTPFKSYRELRVSCGFSSSGVEETDYNISLVVYKNSVQVLQTSLTVASYDTKLGVNFKHSFGANEFEVSAWCYPGFPPKTLNIVVKQNNEIVASLEGTVEDLRGDGFTTHLQLTLKQKIRRLTVQFYPRETLFKASVDWDTKPDSFVIEFNYENITHALSIIVETPFPDFKGFSLSCSYGKDHILAELKTSVVGYEHLSARGSYKLAGNSPKFISFSASKNMDVINLEVYSDLRPHHVDVSMTVQTPFDSLDKLSIELTHRLNEGVKRFGFRVQIRSDVYIAEADVSSSHRAGYMSLKLSTPLASIQKISIVSNYDFSKPTNSNFMFVGEVNKIKHINVELETEHLTPRGRGILHFVRPFTGSTFSSRVSYDFSDNVESYLLEGSLTIPSGALFDASASVSHDFTGGNLSTSATEQNTWQGVSISWDIENRIKTKKLVTSLMIGKNITYEAVLSLRQTRPMDVEAYFNVQIPYGQNYTGLAQVNLSEGKRKSGSIKVTWPHEQFVQFQGSFSLDPTDNHLALALSVDSNLFKMEDSVVNRENVLMLYLQTMFTNSKSLVSFSLESPLTRPLFLHLGYDFTSEDGSAVIDLSQGSFHMKIKTIINLTSNNPVVDMEISIPTLHVPLFHFRSQMFTKDSQYGLALTLQTNEQSLWEIALSNLSSPSASGVSISIHTPIDGFENFAVVAKLDRLEGISAGFQLKLFKYLELNASYSETYDVRFSVSGIMASYDPIGLESVISAKGSRKSWKMKLNVLGEQFELGAGSSFLPEGSFSVQTLFRSPWTHDIDVVGNYEANTGDEIDITIKHGHHVTTGKAKLTRSKTSNTSNVGLRFSFNNFSANLDTEIALGANLSVYIRARLGQHSLHAELEYTNISAIARIYCDTSFESLGEIDGHGEVYFNAGENSETHVTLMLRLDDRLYQFFMAATYANSHAYGNFTVSSPSFKIENVFFDIKVGAHAIDLNLLVNGENIKLKFGQILEWPVFYVNISADIPFIDRLKHVAFMSNINLLKKSVSASAETSHGKRFSLTLNLVPHDFLIKLDTPYEIIPSLELLNKYSTEPHLVFKSTGKVNWKEHISSYEISSEFQTGRYLSHILLNSGENRTFELSSSLIAPGTQWETIDTQLLFYYHSNTLSLQSHVDITAPDTTNVQLAITTPFKTLPELAVTAKLKNNGTQGLGGNITVIAFNQTVVIQAEASTDSLEAIEVKLVVYLPIYELPPLHVIARFSQQHWKTADAHVRVDSLMFEGQADASYEFVDNRVYGKLVLGSPLFTRDISFTASLTGDTPRDMALVLSLDENKVLLSYALQNLTTLVGKVKLDIPIFDLKDCGLDLTFSQGTKSHLSAAYRWHAHAGSLSVSLEVDPNMVVLRGDADVPVLLGALPHDIRGSVEYSETGVYTSLRYENGKSADEISLLVRNDENLLTLATHADTKLTGVKDITFTIGKKLDQLEIDMWKSCYLKLNVNSENGEISCKCLNQEHVLSYHAQREHGFKGGFTAESPLLKDGKMNIMIDLTNVQGNVKVHADLMIADIHFKGTTSLSHLGKLTEIKIGLTSSSIQVFGLHASGMITDTNVFVEVSLEIMAMVNRVTLRHQNYLPLDSELTILSPYLPQKLIRGVLKSQNDSVTAYAGQGAATFVPFLTLAASRSPEAGSAELNFDAPSLSLCKHFSLHVVHDVAKDIYLSLGAKFSSEFVPTANASVEFILNQNVLEASVYISTSLEGFEIVGAHVLVPLRISLDFSPRASVILPYGHEYSLKAALRLLENRLEATFVGNFGAKKFGLEFAFLYGSIGKIQFEFNLPFGLVKHFRMDLTGHRSLTDGKDVVNFIEWNEERVELKYAGALDANKVVLHLELLTPFYQHKRYDLRLHYENMQRKVATATLTLPGLPEDIGVQFDFLFHNILSLDFLGQITVPFWGEFNTVSLLFGNKMAGDVLKCVLASRYNENELTLAFNGRLVDMRVNVDLRAKLNEDETSLRIWGTPEENGLFETSLELKTPLSKLIHVHIYLLSSFNPSDGIVANISFNSRAIVNIVLSKDRTTGHSLSLDNPWRPVSAAFYYNLQDEFSIISEFCWDLKNKSHSTVGVKVILKPHADNRLEISTGIRLPTRTVLMDATYQDAPGRFEYIKKFSWEEGQTVGCHVIVDTREVGGKKRAILLLRGDLPYRSFEVNVNREMEDKGSRLATELLWDALGDRSKKMALVMERIPNRTEVVFQHSGLPHQLTVRTVKRSVTTAIEFEYSPAKEDKLTIEYGLDIAPDPERKLDTRFAIHHNASLLNLQVALQAGVTPERVNGGLAIEYQDSKQGQMSLLHMSGSLSRSQPRLEASVRTSENLFSLRVTGLSGEDGYRGFNLRTQTNQEEPLSANLRFKSNHPVLEFEMRYGDSRSYSVYAGMPNRREILFGARHTLDGVQTVDGLLMVKLNTSQLLWTKVQWRPEMFKDLGGYVVQQINDVSLMLDSVYSGISDLMKQDFLERMEVLYPAATGVCNELTTYVRREMDDILQDLRGTASEIRAMYLRGDFFFKQIYDSTRQAM</sequence>
<keyword evidence="2" id="KW-0964">Secreted</keyword>
<dbReference type="Gene3D" id="2.20.80.10">
    <property type="entry name" value="Lipovitellin-phosvitin complex, chain A, domain 4"/>
    <property type="match status" value="1"/>
</dbReference>
<dbReference type="PANTHER" id="PTHR37860:SF2">
    <property type="entry name" value="VITELLOGENIN DOMAIN-CONTAINING PROTEIN"/>
    <property type="match status" value="1"/>
</dbReference>
<dbReference type="InterPro" id="IPR009454">
    <property type="entry name" value="Lipid_transpt_open_b-sht"/>
</dbReference>
<dbReference type="SUPFAM" id="SSF56968">
    <property type="entry name" value="Lipovitellin-phosvitin complex, beta-sheet shell regions"/>
    <property type="match status" value="1"/>
</dbReference>
<evidence type="ECO:0000256" key="1">
    <source>
        <dbReference type="ARBA" id="ARBA00004613"/>
    </source>
</evidence>
<feature type="domain" description="Vitellinogen open beta-sheet" evidence="5">
    <location>
        <begin position="2"/>
        <end position="83"/>
    </location>
</feature>
<proteinExistence type="predicted"/>
<protein>
    <recommendedName>
        <fullName evidence="7">Apolipophorin</fullName>
    </recommendedName>
</protein>
<dbReference type="GO" id="GO:0005319">
    <property type="term" value="F:lipid transporter activity"/>
    <property type="evidence" value="ECO:0007669"/>
    <property type="project" value="InterPro"/>
</dbReference>
<reference evidence="6" key="1">
    <citation type="submission" date="2020-11" db="EMBL/GenBank/DDBJ databases">
        <authorList>
            <person name="Tran Van P."/>
        </authorList>
    </citation>
    <scope>NUCLEOTIDE SEQUENCE</scope>
</reference>
<keyword evidence="3" id="KW-0325">Glycoprotein</keyword>
<dbReference type="Pfam" id="PF09172">
    <property type="entry name" value="Vit_open_b-sht"/>
    <property type="match status" value="1"/>
</dbReference>
<evidence type="ECO:0008006" key="7">
    <source>
        <dbReference type="Google" id="ProtNLM"/>
    </source>
</evidence>
<dbReference type="InterPro" id="IPR015819">
    <property type="entry name" value="Lipid_transp_b-sht_shell"/>
</dbReference>
<evidence type="ECO:0000313" key="6">
    <source>
        <dbReference type="EMBL" id="CAD7203454.1"/>
    </source>
</evidence>
<dbReference type="PANTHER" id="PTHR37860">
    <property type="entry name" value="AGAP008810-PA"/>
    <property type="match status" value="1"/>
</dbReference>
<evidence type="ECO:0000259" key="5">
    <source>
        <dbReference type="Pfam" id="PF09172"/>
    </source>
</evidence>
<evidence type="ECO:0000256" key="3">
    <source>
        <dbReference type="ARBA" id="ARBA00023180"/>
    </source>
</evidence>
<dbReference type="EMBL" id="OA570644">
    <property type="protein sequence ID" value="CAD7203454.1"/>
    <property type="molecule type" value="Genomic_DNA"/>
</dbReference>
<dbReference type="InterPro" id="IPR015255">
    <property type="entry name" value="Vitellinogen_open_b-sht"/>
</dbReference>
<accession>A0A7R8ZFE8</accession>
<evidence type="ECO:0000259" key="4">
    <source>
        <dbReference type="Pfam" id="PF06448"/>
    </source>
</evidence>
<feature type="domain" description="Lipid transport open beta-sheet" evidence="4">
    <location>
        <begin position="115"/>
        <end position="223"/>
    </location>
</feature>